<protein>
    <submittedName>
        <fullName evidence="6">Transcriptional regulator, LysR family protein</fullName>
    </submittedName>
</protein>
<dbReference type="Pfam" id="PF00126">
    <property type="entry name" value="HTH_1"/>
    <property type="match status" value="1"/>
</dbReference>
<evidence type="ECO:0000256" key="2">
    <source>
        <dbReference type="ARBA" id="ARBA00023015"/>
    </source>
</evidence>
<comment type="caution">
    <text evidence="6">The sequence shown here is derived from an EMBL/GenBank/DDBJ whole genome shotgun (WGS) entry which is preliminary data.</text>
</comment>
<dbReference type="SUPFAM" id="SSF46785">
    <property type="entry name" value="Winged helix' DNA-binding domain"/>
    <property type="match status" value="1"/>
</dbReference>
<evidence type="ECO:0000256" key="1">
    <source>
        <dbReference type="ARBA" id="ARBA00009437"/>
    </source>
</evidence>
<reference evidence="6 7" key="1">
    <citation type="submission" date="2006-01" db="EMBL/GenBank/DDBJ databases">
        <authorList>
            <person name="Brettar I."/>
            <person name="Hofle M."/>
            <person name="Ferriera S."/>
            <person name="Johnson J."/>
            <person name="Kravitz S."/>
            <person name="Halpern A."/>
            <person name="Remington K."/>
            <person name="Beeson K."/>
            <person name="Tran B."/>
            <person name="Rogers Y.-H."/>
            <person name="Friedman R."/>
            <person name="Venter J.C."/>
        </authorList>
    </citation>
    <scope>NUCLEOTIDE SEQUENCE [LARGE SCALE GENOMIC DNA]</scope>
    <source>
        <strain evidence="6 7">OS145</strain>
    </source>
</reference>
<dbReference type="Gene3D" id="3.40.190.10">
    <property type="entry name" value="Periplasmic binding protein-like II"/>
    <property type="match status" value="1"/>
</dbReference>
<evidence type="ECO:0000256" key="4">
    <source>
        <dbReference type="ARBA" id="ARBA00023163"/>
    </source>
</evidence>
<keyword evidence="4" id="KW-0804">Transcription</keyword>
<proteinExistence type="inferred from homology"/>
<dbReference type="EMBL" id="AAMX01000019">
    <property type="protein sequence ID" value="EAQ31330.1"/>
    <property type="molecule type" value="Genomic_DNA"/>
</dbReference>
<dbReference type="InterPro" id="IPR000847">
    <property type="entry name" value="LysR_HTH_N"/>
</dbReference>
<evidence type="ECO:0000313" key="7">
    <source>
        <dbReference type="Proteomes" id="UP000016543"/>
    </source>
</evidence>
<organism evidence="6 7">
    <name type="scientific">Idiomarina baltica OS145</name>
    <dbReference type="NCBI Taxonomy" id="314276"/>
    <lineage>
        <taxon>Bacteria</taxon>
        <taxon>Pseudomonadati</taxon>
        <taxon>Pseudomonadota</taxon>
        <taxon>Gammaproteobacteria</taxon>
        <taxon>Alteromonadales</taxon>
        <taxon>Idiomarinaceae</taxon>
        <taxon>Idiomarina</taxon>
    </lineage>
</organism>
<evidence type="ECO:0000313" key="6">
    <source>
        <dbReference type="EMBL" id="EAQ31330.1"/>
    </source>
</evidence>
<dbReference type="PRINTS" id="PR00039">
    <property type="entry name" value="HTHLYSR"/>
</dbReference>
<accession>A0ABM9WK74</accession>
<dbReference type="Proteomes" id="UP000016543">
    <property type="component" value="Unassembled WGS sequence"/>
</dbReference>
<dbReference type="RefSeq" id="WP_006955846.1">
    <property type="nucleotide sequence ID" value="NZ_CH672406.1"/>
</dbReference>
<keyword evidence="3" id="KW-0238">DNA-binding</keyword>
<dbReference type="Pfam" id="PF03466">
    <property type="entry name" value="LysR_substrate"/>
    <property type="match status" value="1"/>
</dbReference>
<dbReference type="PANTHER" id="PTHR30126">
    <property type="entry name" value="HTH-TYPE TRANSCRIPTIONAL REGULATOR"/>
    <property type="match status" value="1"/>
</dbReference>
<dbReference type="InterPro" id="IPR036388">
    <property type="entry name" value="WH-like_DNA-bd_sf"/>
</dbReference>
<keyword evidence="7" id="KW-1185">Reference proteome</keyword>
<comment type="similarity">
    <text evidence="1">Belongs to the LysR transcriptional regulatory family.</text>
</comment>
<name>A0ABM9WK74_9GAMM</name>
<dbReference type="PROSITE" id="PS50931">
    <property type="entry name" value="HTH_LYSR"/>
    <property type="match status" value="1"/>
</dbReference>
<feature type="domain" description="HTH lysR-type" evidence="5">
    <location>
        <begin position="7"/>
        <end position="64"/>
    </location>
</feature>
<dbReference type="InterPro" id="IPR005119">
    <property type="entry name" value="LysR_subst-bd"/>
</dbReference>
<dbReference type="PANTHER" id="PTHR30126:SF40">
    <property type="entry name" value="HTH-TYPE TRANSCRIPTIONAL REGULATOR GLTR"/>
    <property type="match status" value="1"/>
</dbReference>
<dbReference type="Gene3D" id="1.10.10.10">
    <property type="entry name" value="Winged helix-like DNA-binding domain superfamily/Winged helix DNA-binding domain"/>
    <property type="match status" value="1"/>
</dbReference>
<keyword evidence="2" id="KW-0805">Transcription regulation</keyword>
<sequence>MSTKSNLSLNALRVFDVAARAGTFKQAAQQLGVTQAAVTRQIQTLENQLGMRLFQRDNRVHALTPAGLELAPALESIFRELDHTIQRARSTADHNITRLTLAISSERLRYWLQDRLADFHSIYPHIQLSFVRSDEQVNDAQQADWASQIQHENIDLLISQSLLRDTQIQQTTLYKPSYVAISPDANCDSTQATWFVDKAHPMHQRVIEQHTNRTHPLTINQCADTTMALDLAHTYQGVAIVDEQLTQHPSLSDWHTLGKTESSRSVAVYAQYRKKRRYSVALVALLNWLKLQVKDIDAS</sequence>
<gene>
    <name evidence="6" type="ORF">OS145_06352</name>
</gene>
<evidence type="ECO:0000256" key="3">
    <source>
        <dbReference type="ARBA" id="ARBA00023125"/>
    </source>
</evidence>
<evidence type="ECO:0000259" key="5">
    <source>
        <dbReference type="PROSITE" id="PS50931"/>
    </source>
</evidence>
<dbReference type="SUPFAM" id="SSF53850">
    <property type="entry name" value="Periplasmic binding protein-like II"/>
    <property type="match status" value="1"/>
</dbReference>
<dbReference type="InterPro" id="IPR036390">
    <property type="entry name" value="WH_DNA-bd_sf"/>
</dbReference>